<organism evidence="11 13">
    <name type="scientific">Cucumis melo</name>
    <name type="common">Muskmelon</name>
    <dbReference type="NCBI Taxonomy" id="3656"/>
    <lineage>
        <taxon>Eukaryota</taxon>
        <taxon>Viridiplantae</taxon>
        <taxon>Streptophyta</taxon>
        <taxon>Embryophyta</taxon>
        <taxon>Tracheophyta</taxon>
        <taxon>Spermatophyta</taxon>
        <taxon>Magnoliopsida</taxon>
        <taxon>eudicotyledons</taxon>
        <taxon>Gunneridae</taxon>
        <taxon>Pentapetalae</taxon>
        <taxon>rosids</taxon>
        <taxon>fabids</taxon>
        <taxon>Cucurbitales</taxon>
        <taxon>Cucurbitaceae</taxon>
        <taxon>Benincaseae</taxon>
        <taxon>Cucumis</taxon>
    </lineage>
</organism>
<evidence type="ECO:0000256" key="3">
    <source>
        <dbReference type="ARBA" id="ARBA00008715"/>
    </source>
</evidence>
<keyword evidence="7 10" id="KW-0256">Endoplasmic reticulum</keyword>
<comment type="pathway">
    <text evidence="2 10">Protein modification; protein glycosylation.</text>
</comment>
<dbReference type="Proteomes" id="UP001652600">
    <property type="component" value="Chromosome 6"/>
</dbReference>
<accession>A0ABM3KV08</accession>
<keyword evidence="4 10" id="KW-0328">Glycosyltransferase</keyword>
<feature type="transmembrane region" description="Helical" evidence="10">
    <location>
        <begin position="500"/>
        <end position="521"/>
    </location>
</feature>
<evidence type="ECO:0000256" key="6">
    <source>
        <dbReference type="ARBA" id="ARBA00022692"/>
    </source>
</evidence>
<dbReference type="RefSeq" id="XP_050941616.1">
    <property type="nucleotide sequence ID" value="XM_051085659.1"/>
</dbReference>
<dbReference type="InterPro" id="IPR004856">
    <property type="entry name" value="Glyco_trans_ALG6/ALG8"/>
</dbReference>
<evidence type="ECO:0000256" key="1">
    <source>
        <dbReference type="ARBA" id="ARBA00004477"/>
    </source>
</evidence>
<keyword evidence="11" id="KW-1185">Reference proteome</keyword>
<dbReference type="RefSeq" id="XP_050941617.1">
    <property type="nucleotide sequence ID" value="XM_051085660.1"/>
</dbReference>
<protein>
    <recommendedName>
        <fullName evidence="10">Alpha-1,3-glucosyltransferase</fullName>
        <ecNumber evidence="10">2.4.1.-</ecNumber>
    </recommendedName>
</protein>
<reference evidence="12 13" key="1">
    <citation type="submission" date="2025-05" db="UniProtKB">
        <authorList>
            <consortium name="RefSeq"/>
        </authorList>
    </citation>
    <scope>IDENTIFICATION</scope>
    <source>
        <tissue evidence="12 13">Stem</tissue>
    </source>
</reference>
<comment type="similarity">
    <text evidence="3 10">Belongs to the ALG6/ALG8 glucosyltransferase family.</text>
</comment>
<name>A0ABM3KV08_CUCME</name>
<evidence type="ECO:0000313" key="12">
    <source>
        <dbReference type="RefSeq" id="XP_050941615.1"/>
    </source>
</evidence>
<feature type="transmembrane region" description="Helical" evidence="10">
    <location>
        <begin position="527"/>
        <end position="550"/>
    </location>
</feature>
<gene>
    <name evidence="12 13 14 15" type="primary">LOC103504163</name>
</gene>
<keyword evidence="9 10" id="KW-0472">Membrane</keyword>
<evidence type="ECO:0000256" key="4">
    <source>
        <dbReference type="ARBA" id="ARBA00022676"/>
    </source>
</evidence>
<proteinExistence type="inferred from homology"/>
<dbReference type="Pfam" id="PF03155">
    <property type="entry name" value="Alg6_Alg8"/>
    <property type="match status" value="2"/>
</dbReference>
<evidence type="ECO:0000313" key="14">
    <source>
        <dbReference type="RefSeq" id="XP_050941617.1"/>
    </source>
</evidence>
<dbReference type="RefSeq" id="XP_050941615.1">
    <property type="nucleotide sequence ID" value="XM_051085658.1"/>
</dbReference>
<evidence type="ECO:0000256" key="5">
    <source>
        <dbReference type="ARBA" id="ARBA00022679"/>
    </source>
</evidence>
<feature type="transmembrane region" description="Helical" evidence="10">
    <location>
        <begin position="251"/>
        <end position="269"/>
    </location>
</feature>
<dbReference type="GeneID" id="103504163"/>
<evidence type="ECO:0000313" key="15">
    <source>
        <dbReference type="RefSeq" id="XP_050941618.1"/>
    </source>
</evidence>
<evidence type="ECO:0000256" key="10">
    <source>
        <dbReference type="RuleBase" id="RU363110"/>
    </source>
</evidence>
<evidence type="ECO:0000256" key="8">
    <source>
        <dbReference type="ARBA" id="ARBA00022989"/>
    </source>
</evidence>
<keyword evidence="6 10" id="KW-0812">Transmembrane</keyword>
<feature type="transmembrane region" description="Helical" evidence="10">
    <location>
        <begin position="21"/>
        <end position="40"/>
    </location>
</feature>
<evidence type="ECO:0000313" key="11">
    <source>
        <dbReference type="Proteomes" id="UP001652600"/>
    </source>
</evidence>
<feature type="transmembrane region" description="Helical" evidence="10">
    <location>
        <begin position="470"/>
        <end position="488"/>
    </location>
</feature>
<keyword evidence="8 10" id="KW-1133">Transmembrane helix</keyword>
<comment type="subcellular location">
    <subcellularLocation>
        <location evidence="1 10">Endoplasmic reticulum membrane</location>
        <topology evidence="1 10">Multi-pass membrane protein</topology>
    </subcellularLocation>
</comment>
<evidence type="ECO:0000256" key="9">
    <source>
        <dbReference type="ARBA" id="ARBA00023136"/>
    </source>
</evidence>
<dbReference type="RefSeq" id="XP_050941618.1">
    <property type="nucleotide sequence ID" value="XM_051085661.1"/>
</dbReference>
<feature type="transmembrane region" description="Helical" evidence="10">
    <location>
        <begin position="130"/>
        <end position="154"/>
    </location>
</feature>
<feature type="transmembrane region" description="Helical" evidence="10">
    <location>
        <begin position="406"/>
        <end position="426"/>
    </location>
</feature>
<evidence type="ECO:0000256" key="2">
    <source>
        <dbReference type="ARBA" id="ARBA00004922"/>
    </source>
</evidence>
<dbReference type="PANTHER" id="PTHR12413:SF1">
    <property type="entry name" value="DOLICHYL PYROPHOSPHATE MAN9GLCNAC2 ALPHA-1,3-GLUCOSYLTRANSFERASE"/>
    <property type="match status" value="1"/>
</dbReference>
<keyword evidence="5 10" id="KW-0808">Transferase</keyword>
<comment type="caution">
    <text evidence="10">Lacks conserved residue(s) required for the propagation of feature annotation.</text>
</comment>
<dbReference type="EC" id="2.4.1.-" evidence="10"/>
<evidence type="ECO:0000256" key="7">
    <source>
        <dbReference type="ARBA" id="ARBA00022824"/>
    </source>
</evidence>
<sequence>MKNKVDLDNHDDASWWLIQKGVKAIFLSISLFALLIRVAVSLHPYSGAGNSPKYGDYEAQRHWMEITINLPAKDWYRNSTTNDLNYWGLDYPPLTAYQSFVHGLLLKLFDPDSVSLFTSRGYESYFGKLLMRWTVLSSDVLIFFPAVFYFVLAYFSDNSRFRKRDIAWQIAILLINPCLILIDHGHFQYNCISLGLTVGAIAAICTDKDLVGSFLFTLALNHKQMSAYYAPAFFSHLLGKCMRRRKPIVEVLKLGVVVLGTFAIIWLPYLHSVDALLQGEDDNLFIYEITSPLMRLLLARCILESTPDILHHNLQTHVLHQCLLHHAIRDQVMIFPLLFAKVLSRLAPFERGLYEDYVANFWCTTSVLIKWKRLFSVKLLKILSFTATLSTCLPSMLQQIRFPSNQGFLCGLLCSSFSFYLFSFQVHEKSILLPLLPASMLALDEPSLFIHFLHYALLSMFPLVVRDKLVQAYLAIYALTFLIINALNNGKQKRGVFHSAGVLFGCCLFCSLILHVVYLVVRPPERYPFLFEAIIMLLCFSQFIFLLIFFNVKQWTLSKAVPQMHKQKLN</sequence>
<evidence type="ECO:0000313" key="13">
    <source>
        <dbReference type="RefSeq" id="XP_050941616.1"/>
    </source>
</evidence>
<dbReference type="PANTHER" id="PTHR12413">
    <property type="entry name" value="DOLICHYL GLYCOSYLTRANSFERASE"/>
    <property type="match status" value="1"/>
</dbReference>